<organism evidence="1 2">
    <name type="scientific">Araneus ventricosus</name>
    <name type="common">Orbweaver spider</name>
    <name type="synonym">Epeira ventricosa</name>
    <dbReference type="NCBI Taxonomy" id="182803"/>
    <lineage>
        <taxon>Eukaryota</taxon>
        <taxon>Metazoa</taxon>
        <taxon>Ecdysozoa</taxon>
        <taxon>Arthropoda</taxon>
        <taxon>Chelicerata</taxon>
        <taxon>Arachnida</taxon>
        <taxon>Araneae</taxon>
        <taxon>Araneomorphae</taxon>
        <taxon>Entelegynae</taxon>
        <taxon>Araneoidea</taxon>
        <taxon>Araneidae</taxon>
        <taxon>Araneus</taxon>
    </lineage>
</organism>
<keyword evidence="2" id="KW-1185">Reference proteome</keyword>
<proteinExistence type="predicted"/>
<dbReference type="EMBL" id="BGPR01000133">
    <property type="protein sequence ID" value="GBL97832.1"/>
    <property type="molecule type" value="Genomic_DNA"/>
</dbReference>
<reference evidence="1 2" key="1">
    <citation type="journal article" date="2019" name="Sci. Rep.">
        <title>Orb-weaving spider Araneus ventricosus genome elucidates the spidroin gene catalogue.</title>
        <authorList>
            <person name="Kono N."/>
            <person name="Nakamura H."/>
            <person name="Ohtoshi R."/>
            <person name="Moran D.A.P."/>
            <person name="Shinohara A."/>
            <person name="Yoshida Y."/>
            <person name="Fujiwara M."/>
            <person name="Mori M."/>
            <person name="Tomita M."/>
            <person name="Arakawa K."/>
        </authorList>
    </citation>
    <scope>NUCLEOTIDE SEQUENCE [LARGE SCALE GENOMIC DNA]</scope>
</reference>
<name>A0A4Y2C0A6_ARAVE</name>
<dbReference type="OrthoDB" id="6779830at2759"/>
<sequence>MICGVCTVQNGIHSALRSGIHAAVSFVLDSVINKITLTWVEQHVGRKLIRYHIGPLICDDWNKSATVGIATRGFKVTGIFPFNNNTLPDHLFYA</sequence>
<dbReference type="AlphaFoldDB" id="A0A4Y2C0A6"/>
<comment type="caution">
    <text evidence="1">The sequence shown here is derived from an EMBL/GenBank/DDBJ whole genome shotgun (WGS) entry which is preliminary data.</text>
</comment>
<evidence type="ECO:0000313" key="1">
    <source>
        <dbReference type="EMBL" id="GBL97832.1"/>
    </source>
</evidence>
<protein>
    <submittedName>
        <fullName evidence="1">Uncharacterized protein</fullName>
    </submittedName>
</protein>
<evidence type="ECO:0000313" key="2">
    <source>
        <dbReference type="Proteomes" id="UP000499080"/>
    </source>
</evidence>
<gene>
    <name evidence="1" type="ORF">AVEN_231982_1</name>
</gene>
<dbReference type="Proteomes" id="UP000499080">
    <property type="component" value="Unassembled WGS sequence"/>
</dbReference>
<accession>A0A4Y2C0A6</accession>